<gene>
    <name evidence="1" type="ORF">FB459_2036</name>
</gene>
<sequence>MSKNHRLRLADLDALTAEAEASRSDNVSVPIGPRELLALLGEVETSRRLAAKSQTRGEDRSLTGLDQIEAKLCQWVEDQSDPGNLLCATHVRSEVTSVDGRFCDQWSAWIAPAVLADSIAAVRARESAIRHAAEADRKCPCCSGYSRILKILNGTGD</sequence>
<comment type="caution">
    <text evidence="1">The sequence shown here is derived from an EMBL/GenBank/DDBJ whole genome shotgun (WGS) entry which is preliminary data.</text>
</comment>
<organism evidence="1 2">
    <name type="scientific">Yimella lutea</name>
    <dbReference type="NCBI Taxonomy" id="587872"/>
    <lineage>
        <taxon>Bacteria</taxon>
        <taxon>Bacillati</taxon>
        <taxon>Actinomycetota</taxon>
        <taxon>Actinomycetes</taxon>
        <taxon>Micrococcales</taxon>
        <taxon>Dermacoccaceae</taxon>
        <taxon>Yimella</taxon>
    </lineage>
</organism>
<protein>
    <submittedName>
        <fullName evidence="1">Uncharacterized protein</fullName>
    </submittedName>
</protein>
<keyword evidence="2" id="KW-1185">Reference proteome</keyword>
<dbReference type="Proteomes" id="UP000320806">
    <property type="component" value="Unassembled WGS sequence"/>
</dbReference>
<evidence type="ECO:0000313" key="2">
    <source>
        <dbReference type="Proteomes" id="UP000320806"/>
    </source>
</evidence>
<dbReference type="AlphaFoldDB" id="A0A542EGX9"/>
<reference evidence="1 2" key="1">
    <citation type="submission" date="2019-06" db="EMBL/GenBank/DDBJ databases">
        <title>Sequencing the genomes of 1000 actinobacteria strains.</title>
        <authorList>
            <person name="Klenk H.-P."/>
        </authorList>
    </citation>
    <scope>NUCLEOTIDE SEQUENCE [LARGE SCALE GENOMIC DNA]</scope>
    <source>
        <strain evidence="1 2">DSM 19828</strain>
    </source>
</reference>
<accession>A0A542EGX9</accession>
<evidence type="ECO:0000313" key="1">
    <source>
        <dbReference type="EMBL" id="TQJ14569.1"/>
    </source>
</evidence>
<proteinExistence type="predicted"/>
<name>A0A542EGX9_9MICO</name>
<dbReference type="EMBL" id="VFMO01000001">
    <property type="protein sequence ID" value="TQJ14569.1"/>
    <property type="molecule type" value="Genomic_DNA"/>
</dbReference>
<dbReference type="RefSeq" id="WP_141928365.1">
    <property type="nucleotide sequence ID" value="NZ_BAABCI010000003.1"/>
</dbReference>